<dbReference type="EMBL" id="JBHSNY010000006">
    <property type="protein sequence ID" value="MFC5635775.1"/>
    <property type="molecule type" value="Genomic_DNA"/>
</dbReference>
<keyword evidence="4" id="KW-1185">Reference proteome</keyword>
<dbReference type="SUPFAM" id="SSF51695">
    <property type="entry name" value="PLC-like phosphodiesterases"/>
    <property type="match status" value="1"/>
</dbReference>
<feature type="compositionally biased region" description="Low complexity" evidence="1">
    <location>
        <begin position="100"/>
        <end position="112"/>
    </location>
</feature>
<name>A0ABW0UQE6_9ACTN</name>
<evidence type="ECO:0000259" key="2">
    <source>
        <dbReference type="PROSITE" id="PS51704"/>
    </source>
</evidence>
<comment type="caution">
    <text evidence="3">The sequence shown here is derived from an EMBL/GenBank/DDBJ whole genome shotgun (WGS) entry which is preliminary data.</text>
</comment>
<proteinExistence type="predicted"/>
<evidence type="ECO:0000256" key="1">
    <source>
        <dbReference type="SAM" id="MobiDB-lite"/>
    </source>
</evidence>
<reference evidence="4" key="1">
    <citation type="journal article" date="2019" name="Int. J. Syst. Evol. Microbiol.">
        <title>The Global Catalogue of Microorganisms (GCM) 10K type strain sequencing project: providing services to taxonomists for standard genome sequencing and annotation.</title>
        <authorList>
            <consortium name="The Broad Institute Genomics Platform"/>
            <consortium name="The Broad Institute Genome Sequencing Center for Infectious Disease"/>
            <person name="Wu L."/>
            <person name="Ma J."/>
        </authorList>
    </citation>
    <scope>NUCLEOTIDE SEQUENCE [LARGE SCALE GENOMIC DNA]</scope>
    <source>
        <strain evidence="4">CGMCC 4.7248</strain>
    </source>
</reference>
<accession>A0ABW0UQE6</accession>
<feature type="region of interest" description="Disordered" evidence="1">
    <location>
        <begin position="75"/>
        <end position="112"/>
    </location>
</feature>
<feature type="compositionally biased region" description="Low complexity" evidence="1">
    <location>
        <begin position="76"/>
        <end position="88"/>
    </location>
</feature>
<feature type="domain" description="GP-PDE" evidence="2">
    <location>
        <begin position="23"/>
        <end position="125"/>
    </location>
</feature>
<dbReference type="InterPro" id="IPR030395">
    <property type="entry name" value="GP_PDE_dom"/>
</dbReference>
<protein>
    <submittedName>
        <fullName evidence="3">Glycerophosphodiester phosphodiesterase family protein</fullName>
    </submittedName>
</protein>
<dbReference type="PROSITE" id="PS50007">
    <property type="entry name" value="PIPLC_X_DOMAIN"/>
    <property type="match status" value="1"/>
</dbReference>
<dbReference type="Proteomes" id="UP001596154">
    <property type="component" value="Unassembled WGS sequence"/>
</dbReference>
<gene>
    <name evidence="3" type="ORF">ACFPZJ_18645</name>
</gene>
<dbReference type="Gene3D" id="3.20.20.190">
    <property type="entry name" value="Phosphatidylinositol (PI) phosphodiesterase"/>
    <property type="match status" value="1"/>
</dbReference>
<dbReference type="PROSITE" id="PS51704">
    <property type="entry name" value="GP_PDE"/>
    <property type="match status" value="1"/>
</dbReference>
<sequence>MSRSVTPPSHAAHFPGSRPLTRPAVSAHQGGAERGRPATREAYEDALDSGAEYVESDVRRTADGVLVVHHGARVRSTGPPLSTLTTPSCASGRGTPCPSPTRSWRWSPGSSWGTWTWRRPGTSGS</sequence>
<dbReference type="InterPro" id="IPR017946">
    <property type="entry name" value="PLC-like_Pdiesterase_TIM-brl"/>
</dbReference>
<feature type="compositionally biased region" description="Basic and acidic residues" evidence="1">
    <location>
        <begin position="31"/>
        <end position="40"/>
    </location>
</feature>
<dbReference type="Pfam" id="PF03009">
    <property type="entry name" value="GDPD"/>
    <property type="match status" value="1"/>
</dbReference>
<evidence type="ECO:0000313" key="3">
    <source>
        <dbReference type="EMBL" id="MFC5635775.1"/>
    </source>
</evidence>
<organism evidence="3 4">
    <name type="scientific">Streptomyces bullii</name>
    <dbReference type="NCBI Taxonomy" id="349910"/>
    <lineage>
        <taxon>Bacteria</taxon>
        <taxon>Bacillati</taxon>
        <taxon>Actinomycetota</taxon>
        <taxon>Actinomycetes</taxon>
        <taxon>Kitasatosporales</taxon>
        <taxon>Streptomycetaceae</taxon>
        <taxon>Streptomyces</taxon>
    </lineage>
</organism>
<feature type="region of interest" description="Disordered" evidence="1">
    <location>
        <begin position="1"/>
        <end position="40"/>
    </location>
</feature>
<evidence type="ECO:0000313" key="4">
    <source>
        <dbReference type="Proteomes" id="UP001596154"/>
    </source>
</evidence>
<dbReference type="RefSeq" id="WP_381022605.1">
    <property type="nucleotide sequence ID" value="NZ_JBHSNY010000006.1"/>
</dbReference>